<dbReference type="FunFam" id="2.40.70.10:FF:000013">
    <property type="entry name" value="Aspartyl protease AED1"/>
    <property type="match status" value="1"/>
</dbReference>
<comment type="similarity">
    <text evidence="1 8">Belongs to the peptidase A1 family.</text>
</comment>
<evidence type="ECO:0000256" key="3">
    <source>
        <dbReference type="ARBA" id="ARBA00022729"/>
    </source>
</evidence>
<dbReference type="PANTHER" id="PTHR13683:SF750">
    <property type="entry name" value="ASPARTYL PROTEASE AED1"/>
    <property type="match status" value="1"/>
</dbReference>
<keyword evidence="6" id="KW-1015">Disulfide bond</keyword>
<dbReference type="PRINTS" id="PR00792">
    <property type="entry name" value="PEPSIN"/>
</dbReference>
<dbReference type="InterPro" id="IPR033873">
    <property type="entry name" value="CND41-like"/>
</dbReference>
<dbReference type="InterPro" id="IPR021109">
    <property type="entry name" value="Peptidase_aspartic_dom_sf"/>
</dbReference>
<feature type="domain" description="Peptidase A1" evidence="10">
    <location>
        <begin position="101"/>
        <end position="432"/>
    </location>
</feature>
<dbReference type="OrthoDB" id="2747330at2759"/>
<dbReference type="GO" id="GO:0006508">
    <property type="term" value="P:proteolysis"/>
    <property type="evidence" value="ECO:0007669"/>
    <property type="project" value="UniProtKB-KW"/>
</dbReference>
<dbReference type="SUPFAM" id="SSF50630">
    <property type="entry name" value="Acid proteases"/>
    <property type="match status" value="1"/>
</dbReference>
<evidence type="ECO:0000313" key="12">
    <source>
        <dbReference type="Proteomes" id="UP000623129"/>
    </source>
</evidence>
<dbReference type="Pfam" id="PF14543">
    <property type="entry name" value="TAXi_N"/>
    <property type="match status" value="1"/>
</dbReference>
<evidence type="ECO:0000256" key="5">
    <source>
        <dbReference type="ARBA" id="ARBA00022801"/>
    </source>
</evidence>
<feature type="active site" evidence="7">
    <location>
        <position position="316"/>
    </location>
</feature>
<dbReference type="InterPro" id="IPR001969">
    <property type="entry name" value="Aspartic_peptidase_AS"/>
</dbReference>
<evidence type="ECO:0000256" key="6">
    <source>
        <dbReference type="ARBA" id="ARBA00023157"/>
    </source>
</evidence>
<evidence type="ECO:0000256" key="1">
    <source>
        <dbReference type="ARBA" id="ARBA00007447"/>
    </source>
</evidence>
<protein>
    <submittedName>
        <fullName evidence="11">Protein ASPARTIC PROTEASE IN GUARD CELL 2-like protein</fullName>
    </submittedName>
</protein>
<dbReference type="EMBL" id="SWLB01000027">
    <property type="protein sequence ID" value="KAF3321425.1"/>
    <property type="molecule type" value="Genomic_DNA"/>
</dbReference>
<dbReference type="InterPro" id="IPR032861">
    <property type="entry name" value="TAXi_N"/>
</dbReference>
<dbReference type="Pfam" id="PF14541">
    <property type="entry name" value="TAXi_C"/>
    <property type="match status" value="1"/>
</dbReference>
<evidence type="ECO:0000313" key="11">
    <source>
        <dbReference type="EMBL" id="KAF3321425.1"/>
    </source>
</evidence>
<proteinExistence type="inferred from homology"/>
<feature type="active site" evidence="7">
    <location>
        <position position="119"/>
    </location>
</feature>
<evidence type="ECO:0000256" key="4">
    <source>
        <dbReference type="ARBA" id="ARBA00022750"/>
    </source>
</evidence>
<dbReference type="PROSITE" id="PS51767">
    <property type="entry name" value="PEPTIDASE_A1"/>
    <property type="match status" value="1"/>
</dbReference>
<keyword evidence="4 8" id="KW-0064">Aspartyl protease</keyword>
<keyword evidence="3" id="KW-0732">Signal</keyword>
<dbReference type="CDD" id="cd05472">
    <property type="entry name" value="cnd41_like"/>
    <property type="match status" value="1"/>
</dbReference>
<comment type="caution">
    <text evidence="11">The sequence shown here is derived from an EMBL/GenBank/DDBJ whole genome shotgun (WGS) entry which is preliminary data.</text>
</comment>
<dbReference type="InterPro" id="IPR032799">
    <property type="entry name" value="TAXi_C"/>
</dbReference>
<dbReference type="PANTHER" id="PTHR13683">
    <property type="entry name" value="ASPARTYL PROTEASES"/>
    <property type="match status" value="1"/>
</dbReference>
<dbReference type="InterPro" id="IPR033121">
    <property type="entry name" value="PEPTIDASE_A1"/>
</dbReference>
<evidence type="ECO:0000256" key="2">
    <source>
        <dbReference type="ARBA" id="ARBA00022670"/>
    </source>
</evidence>
<name>A0A833QBY0_9POAL</name>
<evidence type="ECO:0000256" key="7">
    <source>
        <dbReference type="PIRSR" id="PIRSR601461-1"/>
    </source>
</evidence>
<dbReference type="FunFam" id="2.40.70.10:FF:000021">
    <property type="entry name" value="Aspartyl protease AED1"/>
    <property type="match status" value="1"/>
</dbReference>
<evidence type="ECO:0000256" key="8">
    <source>
        <dbReference type="RuleBase" id="RU000454"/>
    </source>
</evidence>
<evidence type="ECO:0000259" key="10">
    <source>
        <dbReference type="PROSITE" id="PS51767"/>
    </source>
</evidence>
<dbReference type="Proteomes" id="UP000623129">
    <property type="component" value="Unassembled WGS sequence"/>
</dbReference>
<organism evidence="11 12">
    <name type="scientific">Carex littledalei</name>
    <dbReference type="NCBI Taxonomy" id="544730"/>
    <lineage>
        <taxon>Eukaryota</taxon>
        <taxon>Viridiplantae</taxon>
        <taxon>Streptophyta</taxon>
        <taxon>Embryophyta</taxon>
        <taxon>Tracheophyta</taxon>
        <taxon>Spermatophyta</taxon>
        <taxon>Magnoliopsida</taxon>
        <taxon>Liliopsida</taxon>
        <taxon>Poales</taxon>
        <taxon>Cyperaceae</taxon>
        <taxon>Cyperoideae</taxon>
        <taxon>Cariceae</taxon>
        <taxon>Carex</taxon>
        <taxon>Carex subgen. Euthyceras</taxon>
    </lineage>
</organism>
<dbReference type="AlphaFoldDB" id="A0A833QBY0"/>
<sequence>MHTVSLNSLMPADSCSSPQEIKESSGPDDLRLQLVHRYSPCSPLGLDENPTHEQILAQDQSRVDSIHRRAATASNREKAYNPLNSLEIPAHYGASIGTGNYFVSVGFGTPKKYFSVIFDTGSDVTWIQCKPCVSACYSQQDPIFDPTQSSTYRNISCSSNYCDQLDTRGCSGSTCLYAVQYGDGSYTIGYYAQDTLTLTASDVVPNFRFGCGENNDGLFGKAAGLLGLGRDTTSFVSQTIEKYGGVFSYCLPATTTTTGYLSFGTCSVPTNVKYTPLLTNEDTPTFYYLNLIGLSVGGKQLPVSSTVFSNAGTIIDSGTVITRLPSDAYSALRTAFRQAMSQYKTAPALSILDTCYDFTGHSSVTIPVISFIFSGSTVTLDAAGVFYTNTISQVCLAFTGNSDPSDFTIIGNVQQRKLNVVYDVSRKLVGFGPGTC</sequence>
<reference evidence="11" key="1">
    <citation type="submission" date="2020-01" db="EMBL/GenBank/DDBJ databases">
        <title>Genome sequence of Kobresia littledalei, the first chromosome-level genome in the family Cyperaceae.</title>
        <authorList>
            <person name="Qu G."/>
        </authorList>
    </citation>
    <scope>NUCLEOTIDE SEQUENCE</scope>
    <source>
        <strain evidence="11">C.B.Clarke</strain>
        <tissue evidence="11">Leaf</tissue>
    </source>
</reference>
<dbReference type="Gene3D" id="2.40.70.10">
    <property type="entry name" value="Acid Proteases"/>
    <property type="match status" value="2"/>
</dbReference>
<dbReference type="PROSITE" id="PS00141">
    <property type="entry name" value="ASP_PROTEASE"/>
    <property type="match status" value="1"/>
</dbReference>
<evidence type="ECO:0000256" key="9">
    <source>
        <dbReference type="SAM" id="MobiDB-lite"/>
    </source>
</evidence>
<feature type="compositionally biased region" description="Polar residues" evidence="9">
    <location>
        <begin position="1"/>
        <end position="19"/>
    </location>
</feature>
<feature type="region of interest" description="Disordered" evidence="9">
    <location>
        <begin position="1"/>
        <end position="28"/>
    </location>
</feature>
<keyword evidence="12" id="KW-1185">Reference proteome</keyword>
<keyword evidence="2 8" id="KW-0645">Protease</keyword>
<dbReference type="GO" id="GO:0004190">
    <property type="term" value="F:aspartic-type endopeptidase activity"/>
    <property type="evidence" value="ECO:0007669"/>
    <property type="project" value="UniProtKB-KW"/>
</dbReference>
<accession>A0A833QBY0</accession>
<keyword evidence="5 8" id="KW-0378">Hydrolase</keyword>
<dbReference type="InterPro" id="IPR001461">
    <property type="entry name" value="Aspartic_peptidase_A1"/>
</dbReference>
<gene>
    <name evidence="11" type="ORF">FCM35_KLT14678</name>
</gene>